<organism evidence="2 3">
    <name type="scientific">Gymnodraco acuticeps</name>
    <name type="common">Antarctic dragonfish</name>
    <dbReference type="NCBI Taxonomy" id="8218"/>
    <lineage>
        <taxon>Eukaryota</taxon>
        <taxon>Metazoa</taxon>
        <taxon>Chordata</taxon>
        <taxon>Craniata</taxon>
        <taxon>Vertebrata</taxon>
        <taxon>Euteleostomi</taxon>
        <taxon>Actinopterygii</taxon>
        <taxon>Neopterygii</taxon>
        <taxon>Teleostei</taxon>
        <taxon>Neoteleostei</taxon>
        <taxon>Acanthomorphata</taxon>
        <taxon>Eupercaria</taxon>
        <taxon>Perciformes</taxon>
        <taxon>Notothenioidei</taxon>
        <taxon>Bathydraconidae</taxon>
        <taxon>Gymnodraco</taxon>
    </lineage>
</organism>
<protein>
    <submittedName>
        <fullName evidence="3">Uncharacterized protein LOC117562228</fullName>
    </submittedName>
</protein>
<dbReference type="GeneID" id="117562228"/>
<keyword evidence="2" id="KW-1185">Reference proteome</keyword>
<accession>A0A6P8WFA1</accession>
<gene>
    <name evidence="3" type="primary">LOC117562228</name>
</gene>
<feature type="region of interest" description="Disordered" evidence="1">
    <location>
        <begin position="109"/>
        <end position="204"/>
    </location>
</feature>
<reference evidence="3" key="1">
    <citation type="submission" date="2025-08" db="UniProtKB">
        <authorList>
            <consortium name="RefSeq"/>
        </authorList>
    </citation>
    <scope>IDENTIFICATION</scope>
</reference>
<dbReference type="RefSeq" id="XP_034095970.1">
    <property type="nucleotide sequence ID" value="XM_034240079.1"/>
</dbReference>
<dbReference type="PANTHER" id="PTHR33480:SF5">
    <property type="entry name" value="SI:DKEY-51D8.9"/>
    <property type="match status" value="1"/>
</dbReference>
<dbReference type="InParanoid" id="A0A6P8WFA1"/>
<sequence length="244" mass="27589">MKVFKKKGGTAGRNLGLIMLAMDKKSPGFNTYHDMNKYSSTPVAHNSRTTNLQQHPQEGFNRYQIAEKEQHAKQREHAMNLVKRAQLVQQLADMDTLATSCMETSLDSSFTNYSDPDFVPDSTAEDSSELEEDIPLTPKKPLPSLQHPPLSPAKPNCSSKKNNWDTQRKRKITSPSPLKKNSNTHNKKSRIDEDSIRVLPPSNSESRRVYNKRNYCLYCFHPTAKIARHLEAVHGKVPDAAIAF</sequence>
<dbReference type="OrthoDB" id="8430171at2759"/>
<proteinExistence type="predicted"/>
<evidence type="ECO:0000313" key="3">
    <source>
        <dbReference type="RefSeq" id="XP_034095970.1"/>
    </source>
</evidence>
<dbReference type="Proteomes" id="UP000515161">
    <property type="component" value="Unplaced"/>
</dbReference>
<evidence type="ECO:0000256" key="1">
    <source>
        <dbReference type="SAM" id="MobiDB-lite"/>
    </source>
</evidence>
<evidence type="ECO:0000313" key="2">
    <source>
        <dbReference type="Proteomes" id="UP000515161"/>
    </source>
</evidence>
<feature type="compositionally biased region" description="Acidic residues" evidence="1">
    <location>
        <begin position="123"/>
        <end position="134"/>
    </location>
</feature>
<dbReference type="PANTHER" id="PTHR33480">
    <property type="entry name" value="SET DOMAIN-CONTAINING PROTEIN-RELATED"/>
    <property type="match status" value="1"/>
</dbReference>
<name>A0A6P8WFA1_GYMAC</name>
<dbReference type="KEGG" id="gacu:117562228"/>
<dbReference type="AlphaFoldDB" id="A0A6P8WFA1"/>
<feature type="compositionally biased region" description="Polar residues" evidence="1">
    <location>
        <begin position="173"/>
        <end position="184"/>
    </location>
</feature>